<proteinExistence type="inferred from homology"/>
<sequence length="157" mass="17502">MPERIDRIKHKAYVYLTVGRDLLVFRQPDQPYVGLQVPGGTVDPGESHLQAALREFSEETGLALPHALEPIAEQTVLFDNDQGRDVHLRRLYHARAPRKPHASWEHFEMSPSAGGDPIRFELFWLDIAEAAASLPARFFTGFHAPLPALSDRLGAGA</sequence>
<dbReference type="Pfam" id="PF00293">
    <property type="entry name" value="NUDIX"/>
    <property type="match status" value="1"/>
</dbReference>
<dbReference type="InterPro" id="IPR000086">
    <property type="entry name" value="NUDIX_hydrolase_dom"/>
</dbReference>
<comment type="similarity">
    <text evidence="3">Belongs to the Nudix hydrolase family.</text>
</comment>
<dbReference type="InterPro" id="IPR020476">
    <property type="entry name" value="Nudix_hydrolase"/>
</dbReference>
<dbReference type="PRINTS" id="PR00502">
    <property type="entry name" value="NUDIXFAMILY"/>
</dbReference>
<evidence type="ECO:0000256" key="1">
    <source>
        <dbReference type="ARBA" id="ARBA00001946"/>
    </source>
</evidence>
<evidence type="ECO:0000313" key="5">
    <source>
        <dbReference type="EMBL" id="MBA4612885.1"/>
    </source>
</evidence>
<dbReference type="PROSITE" id="PS51462">
    <property type="entry name" value="NUDIX"/>
    <property type="match status" value="1"/>
</dbReference>
<evidence type="ECO:0000313" key="6">
    <source>
        <dbReference type="Proteomes" id="UP000559404"/>
    </source>
</evidence>
<reference evidence="5 6" key="2">
    <citation type="submission" date="2020-08" db="EMBL/GenBank/DDBJ databases">
        <title>Stappia taiwanensis sp. nov., isolated from a coastal thermal spring.</title>
        <authorList>
            <person name="Kampfer P."/>
        </authorList>
    </citation>
    <scope>NUCLEOTIDE SEQUENCE [LARGE SCALE GENOMIC DNA]</scope>
    <source>
        <strain evidence="5 6">DSM 23284</strain>
    </source>
</reference>
<keyword evidence="2 3" id="KW-0378">Hydrolase</keyword>
<dbReference type="AlphaFoldDB" id="A0A838XQY8"/>
<name>A0A838XQY8_9HYPH</name>
<dbReference type="PROSITE" id="PS00893">
    <property type="entry name" value="NUDIX_BOX"/>
    <property type="match status" value="1"/>
</dbReference>
<dbReference type="Gene3D" id="3.90.79.10">
    <property type="entry name" value="Nucleoside Triphosphate Pyrophosphohydrolase"/>
    <property type="match status" value="1"/>
</dbReference>
<protein>
    <submittedName>
        <fullName evidence="5">NUDIX domain-containing protein</fullName>
    </submittedName>
</protein>
<dbReference type="EMBL" id="JACEON010000014">
    <property type="protein sequence ID" value="MBA4612885.1"/>
    <property type="molecule type" value="Genomic_DNA"/>
</dbReference>
<gene>
    <name evidence="5" type="ORF">H1W37_14570</name>
</gene>
<dbReference type="Proteomes" id="UP000559404">
    <property type="component" value="Unassembled WGS sequence"/>
</dbReference>
<evidence type="ECO:0000256" key="3">
    <source>
        <dbReference type="RuleBase" id="RU003476"/>
    </source>
</evidence>
<evidence type="ECO:0000259" key="4">
    <source>
        <dbReference type="PROSITE" id="PS51462"/>
    </source>
</evidence>
<organism evidence="5 6">
    <name type="scientific">Stappia taiwanensis</name>
    <dbReference type="NCBI Taxonomy" id="992267"/>
    <lineage>
        <taxon>Bacteria</taxon>
        <taxon>Pseudomonadati</taxon>
        <taxon>Pseudomonadota</taxon>
        <taxon>Alphaproteobacteria</taxon>
        <taxon>Hyphomicrobiales</taxon>
        <taxon>Stappiaceae</taxon>
        <taxon>Stappia</taxon>
    </lineage>
</organism>
<evidence type="ECO:0000256" key="2">
    <source>
        <dbReference type="ARBA" id="ARBA00022801"/>
    </source>
</evidence>
<reference evidence="5 6" key="1">
    <citation type="submission" date="2020-07" db="EMBL/GenBank/DDBJ databases">
        <authorList>
            <person name="Li M."/>
        </authorList>
    </citation>
    <scope>NUCLEOTIDE SEQUENCE [LARGE SCALE GENOMIC DNA]</scope>
    <source>
        <strain evidence="5 6">DSM 23284</strain>
    </source>
</reference>
<dbReference type="GO" id="GO:0016787">
    <property type="term" value="F:hydrolase activity"/>
    <property type="evidence" value="ECO:0007669"/>
    <property type="project" value="UniProtKB-KW"/>
</dbReference>
<comment type="caution">
    <text evidence="5">The sequence shown here is derived from an EMBL/GenBank/DDBJ whole genome shotgun (WGS) entry which is preliminary data.</text>
</comment>
<dbReference type="InterPro" id="IPR020084">
    <property type="entry name" value="NUDIX_hydrolase_CS"/>
</dbReference>
<comment type="cofactor">
    <cofactor evidence="1">
        <name>Mg(2+)</name>
        <dbReference type="ChEBI" id="CHEBI:18420"/>
    </cofactor>
</comment>
<dbReference type="InterPro" id="IPR015797">
    <property type="entry name" value="NUDIX_hydrolase-like_dom_sf"/>
</dbReference>
<keyword evidence="6" id="KW-1185">Reference proteome</keyword>
<dbReference type="CDD" id="cd04663">
    <property type="entry name" value="NUDIX_Hydrolase"/>
    <property type="match status" value="1"/>
</dbReference>
<dbReference type="SUPFAM" id="SSF55811">
    <property type="entry name" value="Nudix"/>
    <property type="match status" value="1"/>
</dbReference>
<feature type="domain" description="Nudix hydrolase" evidence="4">
    <location>
        <begin position="7"/>
        <end position="149"/>
    </location>
</feature>
<accession>A0A838XQY8</accession>